<accession>A0A179B520</accession>
<dbReference type="InterPro" id="IPR017523">
    <property type="entry name" value="Rv3268"/>
</dbReference>
<reference evidence="2 3" key="1">
    <citation type="submission" date="2016-04" db="EMBL/GenBank/DDBJ databases">
        <title>Peptidophaga gingivicola gen. nov., sp. nov., isolated from human subgingival plaque.</title>
        <authorList>
            <person name="Beall C.J."/>
            <person name="Mokrzan E.M."/>
            <person name="Griffen A.L."/>
            <person name="Leys E.J."/>
        </authorList>
    </citation>
    <scope>NUCLEOTIDE SEQUENCE [LARGE SCALE GENOMIC DNA]</scope>
    <source>
        <strain evidence="2 3">BA112</strain>
    </source>
</reference>
<protein>
    <recommendedName>
        <fullName evidence="4">AMP-dependent synthetase/ligase domain-containing protein</fullName>
    </recommendedName>
</protein>
<dbReference type="NCBIfam" id="TIGR03089">
    <property type="entry name" value="TIGR03089 family protein"/>
    <property type="match status" value="1"/>
</dbReference>
<dbReference type="Proteomes" id="UP000078368">
    <property type="component" value="Unassembled WGS sequence"/>
</dbReference>
<dbReference type="AlphaFoldDB" id="A0A179B520"/>
<evidence type="ECO:0000313" key="2">
    <source>
        <dbReference type="EMBL" id="OAP86485.1"/>
    </source>
</evidence>
<evidence type="ECO:0000256" key="1">
    <source>
        <dbReference type="SAM" id="MobiDB-lite"/>
    </source>
</evidence>
<dbReference type="EMBL" id="LVZK01000001">
    <property type="protein sequence ID" value="OAP86485.1"/>
    <property type="molecule type" value="Genomic_DNA"/>
</dbReference>
<name>A0A179B520_9ACTO</name>
<feature type="compositionally biased region" description="Low complexity" evidence="1">
    <location>
        <begin position="176"/>
        <end position="216"/>
    </location>
</feature>
<organism evidence="2 3">
    <name type="scientific">Peptidiphaga gingivicola</name>
    <dbReference type="NCBI Taxonomy" id="2741497"/>
    <lineage>
        <taxon>Bacteria</taxon>
        <taxon>Bacillati</taxon>
        <taxon>Actinomycetota</taxon>
        <taxon>Actinomycetes</taxon>
        <taxon>Actinomycetales</taxon>
        <taxon>Actinomycetaceae</taxon>
        <taxon>Peptidiphaga</taxon>
    </lineage>
</organism>
<feature type="region of interest" description="Disordered" evidence="1">
    <location>
        <begin position="169"/>
        <end position="216"/>
    </location>
</feature>
<proteinExistence type="predicted"/>
<evidence type="ECO:0008006" key="4">
    <source>
        <dbReference type="Google" id="ProtNLM"/>
    </source>
</evidence>
<dbReference type="STRING" id="1823756.A4H34_04945"/>
<comment type="caution">
    <text evidence="2">The sequence shown here is derived from an EMBL/GenBank/DDBJ whole genome shotgun (WGS) entry which is preliminary data.</text>
</comment>
<evidence type="ECO:0000313" key="3">
    <source>
        <dbReference type="Proteomes" id="UP000078368"/>
    </source>
</evidence>
<sequence>MDALHLYRALERRGTSPALTWYSAEGRVELSGRVAANHLAKIAGYLLEDVWIEPGAVVLLDCRAGFKQALWGLGALLAGAHVAVGQTPSGGLAAVVTDAPERWAGSTANGVEVLAVDPAPLAMQWTGESLPPGVRDAAAEVLGASDVLMDEAAHEASNWQLWGGDVSDLDLDRGSVSDPDSDPSPDSGPSPGSAPTGPGSGASSDRDSSSGSPALGATRARARLLVAPSPSQALEAAAGTLASARLVVVDDPGEAERIRIAENLDEVRH</sequence>
<keyword evidence="3" id="KW-1185">Reference proteome</keyword>
<gene>
    <name evidence="2" type="ORF">A4H34_04945</name>
</gene>